<evidence type="ECO:0000256" key="4">
    <source>
        <dbReference type="ARBA" id="ARBA00023027"/>
    </source>
</evidence>
<dbReference type="EMBL" id="GHES01034420">
    <property type="protein sequence ID" value="MPA64979.1"/>
    <property type="molecule type" value="Transcribed_RNA"/>
</dbReference>
<dbReference type="GO" id="GO:0004791">
    <property type="term" value="F:thioredoxin-disulfide reductase (NADPH) activity"/>
    <property type="evidence" value="ECO:0007669"/>
    <property type="project" value="InterPro"/>
</dbReference>
<dbReference type="Pfam" id="PF13905">
    <property type="entry name" value="Thioredoxin_8"/>
    <property type="match status" value="2"/>
</dbReference>
<evidence type="ECO:0000256" key="3">
    <source>
        <dbReference type="ARBA" id="ARBA00023002"/>
    </source>
</evidence>
<reference evidence="9" key="1">
    <citation type="submission" date="2019-08" db="EMBL/GenBank/DDBJ databases">
        <title>Reference gene set and small RNA set construction with multiple tissues from Davidia involucrata Baill.</title>
        <authorList>
            <person name="Yang H."/>
            <person name="Zhou C."/>
            <person name="Li G."/>
            <person name="Wang J."/>
            <person name="Gao P."/>
            <person name="Wang M."/>
            <person name="Wang R."/>
            <person name="Zhao Y."/>
        </authorList>
    </citation>
    <scope>NUCLEOTIDE SEQUENCE</scope>
    <source>
        <tissue evidence="9">Mixed with DoveR01_LX</tissue>
    </source>
</reference>
<proteinExistence type="inferred from homology"/>
<dbReference type="SUPFAM" id="SSF57889">
    <property type="entry name" value="Cysteine-rich domain"/>
    <property type="match status" value="1"/>
</dbReference>
<dbReference type="SUPFAM" id="SSF52833">
    <property type="entry name" value="Thioredoxin-like"/>
    <property type="match status" value="2"/>
</dbReference>
<evidence type="ECO:0000259" key="8">
    <source>
        <dbReference type="PROSITE" id="PS51352"/>
    </source>
</evidence>
<gene>
    <name evidence="9" type="ORF">Din_034420</name>
</gene>
<comment type="catalytic activity">
    <reaction evidence="6">
        <text>[protein]-dithiol + NAD(+) = [protein]-disulfide + NADH + H(+)</text>
        <dbReference type="Rhea" id="RHEA:18749"/>
        <dbReference type="Rhea" id="RHEA-COMP:10593"/>
        <dbReference type="Rhea" id="RHEA-COMP:10594"/>
        <dbReference type="ChEBI" id="CHEBI:15378"/>
        <dbReference type="ChEBI" id="CHEBI:29950"/>
        <dbReference type="ChEBI" id="CHEBI:50058"/>
        <dbReference type="ChEBI" id="CHEBI:57540"/>
        <dbReference type="ChEBI" id="CHEBI:57945"/>
        <dbReference type="EC" id="1.8.1.8"/>
    </reaction>
</comment>
<evidence type="ECO:0000256" key="1">
    <source>
        <dbReference type="ARBA" id="ARBA00012612"/>
    </source>
</evidence>
<accession>A0A5B7B7T9</accession>
<dbReference type="InterPro" id="IPR012336">
    <property type="entry name" value="Thioredoxin-like_fold"/>
</dbReference>
<comment type="catalytic activity">
    <reaction evidence="7">
        <text>[protein]-dithiol + NADP(+) = [protein]-disulfide + NADPH + H(+)</text>
        <dbReference type="Rhea" id="RHEA:18753"/>
        <dbReference type="Rhea" id="RHEA-COMP:10593"/>
        <dbReference type="Rhea" id="RHEA-COMP:10594"/>
        <dbReference type="ChEBI" id="CHEBI:15378"/>
        <dbReference type="ChEBI" id="CHEBI:29950"/>
        <dbReference type="ChEBI" id="CHEBI:50058"/>
        <dbReference type="ChEBI" id="CHEBI:57783"/>
        <dbReference type="ChEBI" id="CHEBI:58349"/>
        <dbReference type="EC" id="1.8.1.8"/>
    </reaction>
</comment>
<dbReference type="AlphaFoldDB" id="A0A5B7B7T9"/>
<dbReference type="InterPro" id="IPR036249">
    <property type="entry name" value="Thioredoxin-like_sf"/>
</dbReference>
<dbReference type="CDD" id="cd03009">
    <property type="entry name" value="TryX_like_TryX_NRX"/>
    <property type="match status" value="1"/>
</dbReference>
<dbReference type="InterPro" id="IPR013766">
    <property type="entry name" value="Thioredoxin_domain"/>
</dbReference>
<name>A0A5B7B7T9_DAVIN</name>
<keyword evidence="2" id="KW-0677">Repeat</keyword>
<evidence type="ECO:0000256" key="2">
    <source>
        <dbReference type="ARBA" id="ARBA00022737"/>
    </source>
</evidence>
<dbReference type="InterPro" id="IPR045870">
    <property type="entry name" value="TryX_NRX_thioredoxin_dom"/>
</dbReference>
<evidence type="ECO:0000256" key="6">
    <source>
        <dbReference type="ARBA" id="ARBA00047388"/>
    </source>
</evidence>
<feature type="domain" description="Thioredoxin" evidence="8">
    <location>
        <begin position="114"/>
        <end position="325"/>
    </location>
</feature>
<dbReference type="PANTHER" id="PTHR13871:SF81">
    <property type="entry name" value="NUCLEOREDOXIN 3-RELATED"/>
    <property type="match status" value="1"/>
</dbReference>
<dbReference type="Gene3D" id="3.40.30.10">
    <property type="entry name" value="Glutaredoxin"/>
    <property type="match status" value="2"/>
</dbReference>
<evidence type="ECO:0000313" key="9">
    <source>
        <dbReference type="EMBL" id="MPA64979.1"/>
    </source>
</evidence>
<keyword evidence="4" id="KW-0520">NAD</keyword>
<sequence length="384" mass="43530">MAGQSKSTNNSSITTILASKGVEFLISGEEKVAIPSGDGKTICLFFSANWCRPCKTFTPQLVQLYNKLRKKGRDIEIIFISFDRDESGFKEHFKCMPWLTVPFDVNLHKRLSNFYHVDRIPSFTPLGLDGKSIQEDAVELIEDYGADAFPFTEKRRRELKAMDDAKREGGKLEELLAYEARNNLISGHGKEIWVSELVGKTVGLYFGAHWCPPCRTFTAQLIEAYNELFTTQNQCFEIVFVSTDRDSEEFDLNTSDMPWLAIPYEDRTRQDLCRIFGIKGIPALVLLGPDGKAISTNGRAMISLYGANAFPFTESRITEIEAALRKEGEGLPHQVKDPKHEHILKLDMAKAYLCDSCKKHGKFWAFSCDVCDYDLHPNCVEETF</sequence>
<organism evidence="9">
    <name type="scientific">Davidia involucrata</name>
    <name type="common">Dove tree</name>
    <dbReference type="NCBI Taxonomy" id="16924"/>
    <lineage>
        <taxon>Eukaryota</taxon>
        <taxon>Viridiplantae</taxon>
        <taxon>Streptophyta</taxon>
        <taxon>Embryophyta</taxon>
        <taxon>Tracheophyta</taxon>
        <taxon>Spermatophyta</taxon>
        <taxon>Magnoliopsida</taxon>
        <taxon>eudicotyledons</taxon>
        <taxon>Gunneridae</taxon>
        <taxon>Pentapetalae</taxon>
        <taxon>asterids</taxon>
        <taxon>Cornales</taxon>
        <taxon>Nyssaceae</taxon>
        <taxon>Davidia</taxon>
    </lineage>
</organism>
<dbReference type="EC" id="1.8.1.8" evidence="1"/>
<dbReference type="InterPro" id="IPR052259">
    <property type="entry name" value="Nucleoredoxin-like"/>
</dbReference>
<dbReference type="Pfam" id="PF03107">
    <property type="entry name" value="C1_2"/>
    <property type="match status" value="1"/>
</dbReference>
<dbReference type="PANTHER" id="PTHR13871">
    <property type="entry name" value="THIOREDOXIN"/>
    <property type="match status" value="1"/>
</dbReference>
<evidence type="ECO:0000256" key="7">
    <source>
        <dbReference type="ARBA" id="ARBA00047804"/>
    </source>
</evidence>
<keyword evidence="3" id="KW-0560">Oxidoreductase</keyword>
<protein>
    <recommendedName>
        <fullName evidence="1">protein-disulfide reductase</fullName>
        <ecNumber evidence="1">1.8.1.8</ecNumber>
    </recommendedName>
</protein>
<comment type="similarity">
    <text evidence="5">Belongs to the nucleoredoxin family.</text>
</comment>
<dbReference type="PROSITE" id="PS51352">
    <property type="entry name" value="THIOREDOXIN_2"/>
    <property type="match status" value="1"/>
</dbReference>
<dbReference type="InterPro" id="IPR046349">
    <property type="entry name" value="C1-like_sf"/>
</dbReference>
<evidence type="ECO:0000256" key="5">
    <source>
        <dbReference type="ARBA" id="ARBA00025782"/>
    </source>
</evidence>
<dbReference type="InterPro" id="IPR004146">
    <property type="entry name" value="DC1"/>
</dbReference>